<dbReference type="CDD" id="cd01644">
    <property type="entry name" value="RT_pepA17"/>
    <property type="match status" value="1"/>
</dbReference>
<evidence type="ECO:0000256" key="3">
    <source>
        <dbReference type="ARBA" id="ARBA00022722"/>
    </source>
</evidence>
<feature type="region of interest" description="Disordered" evidence="8">
    <location>
        <begin position="1717"/>
        <end position="1748"/>
    </location>
</feature>
<evidence type="ECO:0000256" key="5">
    <source>
        <dbReference type="ARBA" id="ARBA00022801"/>
    </source>
</evidence>
<dbReference type="Gene3D" id="3.30.420.10">
    <property type="entry name" value="Ribonuclease H-like superfamily/Ribonuclease H"/>
    <property type="match status" value="1"/>
</dbReference>
<feature type="compositionally biased region" description="Basic and acidic residues" evidence="8">
    <location>
        <begin position="430"/>
        <end position="442"/>
    </location>
</feature>
<feature type="domain" description="Integrase catalytic" evidence="10">
    <location>
        <begin position="1470"/>
        <end position="1669"/>
    </location>
</feature>
<dbReference type="InterPro" id="IPR008042">
    <property type="entry name" value="Retrotrans_Pao"/>
</dbReference>
<dbReference type="PROSITE" id="PS50994">
    <property type="entry name" value="INTEGRASE"/>
    <property type="match status" value="1"/>
</dbReference>
<dbReference type="InterPro" id="IPR005312">
    <property type="entry name" value="DUF1759"/>
</dbReference>
<dbReference type="InterPro" id="IPR001878">
    <property type="entry name" value="Znf_CCHC"/>
</dbReference>
<dbReference type="InterPro" id="IPR001969">
    <property type="entry name" value="Aspartic_peptidase_AS"/>
</dbReference>
<dbReference type="SUPFAM" id="SSF56672">
    <property type="entry name" value="DNA/RNA polymerases"/>
    <property type="match status" value="1"/>
</dbReference>
<keyword evidence="4" id="KW-0255">Endonuclease</keyword>
<keyword evidence="6" id="KW-0695">RNA-directed DNA polymerase</keyword>
<keyword evidence="12" id="KW-1185">Reference proteome</keyword>
<reference evidence="11" key="2">
    <citation type="submission" date="2025-05" db="UniProtKB">
        <authorList>
            <consortium name="EnsemblMetazoa"/>
        </authorList>
    </citation>
    <scope>IDENTIFICATION</scope>
    <source>
        <strain evidence="11">Foshan</strain>
    </source>
</reference>
<evidence type="ECO:0000256" key="4">
    <source>
        <dbReference type="ARBA" id="ARBA00022759"/>
    </source>
</evidence>
<accession>A0ABM1XQA1</accession>
<dbReference type="InterPro" id="IPR021109">
    <property type="entry name" value="Peptidase_aspartic_dom_sf"/>
</dbReference>
<evidence type="ECO:0000256" key="2">
    <source>
        <dbReference type="ARBA" id="ARBA00022695"/>
    </source>
</evidence>
<evidence type="ECO:0008006" key="13">
    <source>
        <dbReference type="Google" id="ProtNLM"/>
    </source>
</evidence>
<sequence length="1748" mass="197881">MAENEFLGFDETTEGTSGGNRVVGTKQKVANLTSAISDPKTAAQLKSFVRQRDQVMNKVLRIYEDVNVQAPIDPSHLKVYAAKLHSAYDEYSKYHSEIIAIIPDDEVNAQENECIRFENYFQHTSAAVEARILRTPVIQVAPPAQVVVHQQPLKAPIPTFDGEYTKWPKFKAMFQDVMAQSRDSDAIKLYHLDKALVGAAAGVLDAKTINDGNYAQAWTLLAERYENKRVIVETHIRVLLSLKRMTSESHRELRSLLDECINHVESLAYLKQQVSGVSELMVVYLLTAALDKSTRKQWEQSLQPGELPQYKSTIAFLKAQCQVLERCEAAYSQTETKPIPKQQSSASKVTSQRSHPATTSSEVSNEKCDFCDAPHRNYQCNKLSTLTSTEKFEKVRSAGICFNCFRKGHRSNACPSPKTCQKCHKRHHTQLHDDESNPKQESKTATVATEPKHDEPGQGQSSQAPAPQAVPPPETVTTACHLDNAHAPKTVLLLTAVVLVTDRNNQTQQCRVLLDSGSEANFITENMANTLGMEKKRANVPISGINNVRSLARDKVEVHFQSRCSDFHATLECLVTPKVTGAIPTTDIDVTSWLLPDGIQLADPSFFRTDKVDMLIGAELFFALMKPGHITLDDGLPELRNSHLGWLVTGAYQPTRNDGAVQYSHVASLDSVEGMIRRFWEVEEVPNAATLSPEEQQCEDHFSSTYSRDETGRFVVRLPFKANADQMDSCRNLALKRFFMLENRLQRNPELKAQYLDFMREYQQLGHCREVDVANDNPNLKPYYLPHHAVLRPGSSSTKCRVVFDASAKSAPTNPSLNEALLVGPVVQSDILSIMIRFRQHRYVFTADIKKMYRQIVVHPEDTHKQRIFWREHPTEPLKILELLTVTYGTASAPFQATRSLKQLANDEAEEFPVAAQIIKFDCYVDNVLSGTATIDEAIEAQRQLKEMLARGGFPIHKWCFNSPQLLELIPDDERESLKPLADRHVNEVIKVLGLLWEPATDELLIAECSKPTAEQAQQPATKRIIYSEVAKHFDPLGLFAPSILLAKLLVQRLWQCKLDWDEPVIERTQMEWNELSDALPNLLQIKIPRQVTFHGAVYYELHGFADASNVAYGACVYIQSRLEDGTIKSRLLISKTKVAPLQPLTIPRKELCAALLLVRLVCKVLPALTIPIRHVVLYSDSEIVLSWLKKHPYQLQTFVCNRINEIQTHSEGYTWKYVRSHHNPADIVSRGLMPCELTISELFWTGGEYINSPVAGPDVPKVVSDDDLPELKVNVAAMPALIEEPLEIFKTYSSFRRLQRIIAWVLRFWNNIRTPKADRIINRHLSVVELRRSTIVLVKVIQHVELGDEIQRVKTKTPCKRIGNLNPILTDDGVLRVGGRLKHSKLPNESKHQLILPNASPVTLCLIREMHQELLHVGPAGLLSAIRRRFWLLRARSTIRQVTRSCVKCFRANPTDITQLMGDLPRQRVTPSPAFSITGVDYAGPILVKQGTHRAKVIKAYIAVFVCMATKAIHLELVSDLTSDAFLAALQRFVSRRGIVSKMHSDNATNFHGTNNELHKLYEMFRNQPDVDKILQYCHAKEIEWHFIPPDSPEFGGLWEAAVKCTKTHLKRVDLNVGRLSRWQHLQLLREQFWRAWSRDYLSSLQPRKKNWNTSTNVRPGMIVLIKDKNRPPLQWKLGHITSVHPGHDDLVRVVDVFSEGKTFTRPITKLSILPIEDNQRQPDPDKNVEPGRFNPGDDVPYGKRPM</sequence>
<feature type="domain" description="CCHC-type" evidence="9">
    <location>
        <begin position="401"/>
        <end position="416"/>
    </location>
</feature>
<feature type="compositionally biased region" description="Low complexity" evidence="8">
    <location>
        <begin position="457"/>
        <end position="467"/>
    </location>
</feature>
<feature type="region of interest" description="Disordered" evidence="8">
    <location>
        <begin position="335"/>
        <end position="362"/>
    </location>
</feature>
<evidence type="ECO:0000256" key="7">
    <source>
        <dbReference type="PROSITE-ProRule" id="PRU00047"/>
    </source>
</evidence>
<protein>
    <recommendedName>
        <fullName evidence="13">Endonuclease</fullName>
    </recommendedName>
</protein>
<evidence type="ECO:0000256" key="1">
    <source>
        <dbReference type="ARBA" id="ARBA00022679"/>
    </source>
</evidence>
<keyword evidence="2" id="KW-0548">Nucleotidyltransferase</keyword>
<dbReference type="InterPro" id="IPR040676">
    <property type="entry name" value="DUF5641"/>
</dbReference>
<keyword evidence="3" id="KW-0540">Nuclease</keyword>
<keyword evidence="7" id="KW-0862">Zinc</keyword>
<dbReference type="PANTHER" id="PTHR47331:SF1">
    <property type="entry name" value="GAG-LIKE PROTEIN"/>
    <property type="match status" value="1"/>
</dbReference>
<dbReference type="SUPFAM" id="SSF57756">
    <property type="entry name" value="Retrovirus zinc finger-like domains"/>
    <property type="match status" value="1"/>
</dbReference>
<evidence type="ECO:0000259" key="10">
    <source>
        <dbReference type="PROSITE" id="PS50994"/>
    </source>
</evidence>
<dbReference type="Gene3D" id="1.10.340.70">
    <property type="match status" value="1"/>
</dbReference>
<dbReference type="InterPro" id="IPR012337">
    <property type="entry name" value="RNaseH-like_sf"/>
</dbReference>
<name>A0ABM1XQA1_AEDAL</name>
<dbReference type="Pfam" id="PF17921">
    <property type="entry name" value="Integrase_H2C2"/>
    <property type="match status" value="1"/>
</dbReference>
<dbReference type="InterPro" id="IPR036875">
    <property type="entry name" value="Znf_CCHC_sf"/>
</dbReference>
<keyword evidence="7" id="KW-0479">Metal-binding</keyword>
<organism evidence="11 12">
    <name type="scientific">Aedes albopictus</name>
    <name type="common">Asian tiger mosquito</name>
    <name type="synonym">Stegomyia albopicta</name>
    <dbReference type="NCBI Taxonomy" id="7160"/>
    <lineage>
        <taxon>Eukaryota</taxon>
        <taxon>Metazoa</taxon>
        <taxon>Ecdysozoa</taxon>
        <taxon>Arthropoda</taxon>
        <taxon>Hexapoda</taxon>
        <taxon>Insecta</taxon>
        <taxon>Pterygota</taxon>
        <taxon>Neoptera</taxon>
        <taxon>Endopterygota</taxon>
        <taxon>Diptera</taxon>
        <taxon>Nematocera</taxon>
        <taxon>Culicoidea</taxon>
        <taxon>Culicidae</taxon>
        <taxon>Culicinae</taxon>
        <taxon>Aedini</taxon>
        <taxon>Aedes</taxon>
        <taxon>Stegomyia</taxon>
    </lineage>
</organism>
<keyword evidence="1" id="KW-0808">Transferase</keyword>
<dbReference type="Pfam" id="PF05380">
    <property type="entry name" value="Peptidase_A17"/>
    <property type="match status" value="1"/>
</dbReference>
<dbReference type="SUPFAM" id="SSF53098">
    <property type="entry name" value="Ribonuclease H-like"/>
    <property type="match status" value="1"/>
</dbReference>
<proteinExistence type="predicted"/>
<dbReference type="PROSITE" id="PS00141">
    <property type="entry name" value="ASP_PROTEASE"/>
    <property type="match status" value="1"/>
</dbReference>
<evidence type="ECO:0000259" key="9">
    <source>
        <dbReference type="PROSITE" id="PS50158"/>
    </source>
</evidence>
<dbReference type="EnsemblMetazoa" id="AALFPA23_001830.R38987">
    <property type="protein sequence ID" value="AALFPA23_001830.P38987"/>
    <property type="gene ID" value="AALFPA23_001830"/>
</dbReference>
<dbReference type="RefSeq" id="XP_062699258.1">
    <property type="nucleotide sequence ID" value="XM_062843274.1"/>
</dbReference>
<keyword evidence="7" id="KW-0863">Zinc-finger</keyword>
<dbReference type="Gene3D" id="2.40.70.10">
    <property type="entry name" value="Acid Proteases"/>
    <property type="match status" value="1"/>
</dbReference>
<dbReference type="InterPro" id="IPR001584">
    <property type="entry name" value="Integrase_cat-core"/>
</dbReference>
<feature type="region of interest" description="Disordered" evidence="8">
    <location>
        <begin position="429"/>
        <end position="476"/>
    </location>
</feature>
<reference evidence="12" key="1">
    <citation type="journal article" date="2015" name="Proc. Natl. Acad. Sci. U.S.A.">
        <title>Genome sequence of the Asian Tiger mosquito, Aedes albopictus, reveals insights into its biology, genetics, and evolution.</title>
        <authorList>
            <person name="Chen X.G."/>
            <person name="Jiang X."/>
            <person name="Gu J."/>
            <person name="Xu M."/>
            <person name="Wu Y."/>
            <person name="Deng Y."/>
            <person name="Zhang C."/>
            <person name="Bonizzoni M."/>
            <person name="Dermauw W."/>
            <person name="Vontas J."/>
            <person name="Armbruster P."/>
            <person name="Huang X."/>
            <person name="Yang Y."/>
            <person name="Zhang H."/>
            <person name="He W."/>
            <person name="Peng H."/>
            <person name="Liu Y."/>
            <person name="Wu K."/>
            <person name="Chen J."/>
            <person name="Lirakis M."/>
            <person name="Topalis P."/>
            <person name="Van Leeuwen T."/>
            <person name="Hall A.B."/>
            <person name="Jiang X."/>
            <person name="Thorpe C."/>
            <person name="Mueller R.L."/>
            <person name="Sun C."/>
            <person name="Waterhouse R.M."/>
            <person name="Yan G."/>
            <person name="Tu Z.J."/>
            <person name="Fang X."/>
            <person name="James A.A."/>
        </authorList>
    </citation>
    <scope>NUCLEOTIDE SEQUENCE [LARGE SCALE GENOMIC DNA]</scope>
    <source>
        <strain evidence="12">Foshan</strain>
    </source>
</reference>
<evidence type="ECO:0000256" key="8">
    <source>
        <dbReference type="SAM" id="MobiDB-lite"/>
    </source>
</evidence>
<dbReference type="InterPro" id="IPR041588">
    <property type="entry name" value="Integrase_H2C2"/>
</dbReference>
<dbReference type="Pfam" id="PF18701">
    <property type="entry name" value="DUF5641"/>
    <property type="match status" value="1"/>
</dbReference>
<keyword evidence="5" id="KW-0378">Hydrolase</keyword>
<feature type="compositionally biased region" description="Basic and acidic residues" evidence="8">
    <location>
        <begin position="1719"/>
        <end position="1731"/>
    </location>
</feature>
<evidence type="ECO:0000256" key="6">
    <source>
        <dbReference type="ARBA" id="ARBA00022918"/>
    </source>
</evidence>
<dbReference type="Pfam" id="PF03564">
    <property type="entry name" value="DUF1759"/>
    <property type="match status" value="1"/>
</dbReference>
<dbReference type="GeneID" id="134284437"/>
<dbReference type="InterPro" id="IPR036397">
    <property type="entry name" value="RNaseH_sf"/>
</dbReference>
<evidence type="ECO:0000313" key="11">
    <source>
        <dbReference type="EnsemblMetazoa" id="AALFPA23_001830.P38987"/>
    </source>
</evidence>
<evidence type="ECO:0000313" key="12">
    <source>
        <dbReference type="Proteomes" id="UP000069940"/>
    </source>
</evidence>
<dbReference type="PANTHER" id="PTHR47331">
    <property type="entry name" value="PHD-TYPE DOMAIN-CONTAINING PROTEIN"/>
    <property type="match status" value="1"/>
</dbReference>
<dbReference type="InterPro" id="IPR043502">
    <property type="entry name" value="DNA/RNA_pol_sf"/>
</dbReference>
<dbReference type="PROSITE" id="PS50158">
    <property type="entry name" value="ZF_CCHC"/>
    <property type="match status" value="1"/>
</dbReference>
<dbReference type="Proteomes" id="UP000069940">
    <property type="component" value="Unassembled WGS sequence"/>
</dbReference>